<reference evidence="3 5" key="3">
    <citation type="submission" date="2019-03" db="EMBL/GenBank/DDBJ databases">
        <authorList>
            <consortium name="Pathogen Informatics"/>
        </authorList>
    </citation>
    <scope>NUCLEOTIDE SEQUENCE [LARGE SCALE GENOMIC DNA]</scope>
    <source>
        <strain evidence="3 5">NCTC12282</strain>
    </source>
</reference>
<sequence>MNPLPLSQWIDITATSNMQLYAVLANTGNSQAMREYYLHDGTQTPYGLYSGTPYADWFEVMPMVVPISNSSPFLDWVASTEHQDWGWLARSPFSLETIAEHMRGLTQVFLPTGEQVFFRYWDGEYMAEHLRYFGDDWRQVLPAFPFYWVNGEHFTVHISAHSEAKTFPWWEVPQGLIDSMLQKSTKPLLESTLEILLEEHGDDYLRFNLPTLTIKIERLLAQETSFRDMDGLLKKIIAELDI</sequence>
<evidence type="ECO:0000313" key="4">
    <source>
        <dbReference type="Proteomes" id="UP000224974"/>
    </source>
</evidence>
<keyword evidence="4" id="KW-1185">Reference proteome</keyword>
<proteinExistence type="predicted"/>
<dbReference type="AlphaFoldDB" id="A0A2C6C4J1"/>
<evidence type="ECO:0000259" key="1">
    <source>
        <dbReference type="Pfam" id="PF13503"/>
    </source>
</evidence>
<name>A0A2C6C4J1_9GAMM</name>
<organism evidence="2 4">
    <name type="scientific">Budvicia aquatica</name>
    <dbReference type="NCBI Taxonomy" id="82979"/>
    <lineage>
        <taxon>Bacteria</taxon>
        <taxon>Pseudomonadati</taxon>
        <taxon>Pseudomonadota</taxon>
        <taxon>Gammaproteobacteria</taxon>
        <taxon>Enterobacterales</taxon>
        <taxon>Budviciaceae</taxon>
        <taxon>Budvicia</taxon>
    </lineage>
</organism>
<protein>
    <submittedName>
        <fullName evidence="2">DUF4123 domain-containing protein</fullName>
    </submittedName>
</protein>
<dbReference type="EMBL" id="CAADJA010000002">
    <property type="protein sequence ID" value="VFS51557.1"/>
    <property type="molecule type" value="Genomic_DNA"/>
</dbReference>
<dbReference type="Proteomes" id="UP000373449">
    <property type="component" value="Unassembled WGS sequence"/>
</dbReference>
<dbReference type="RefSeq" id="WP_051323195.1">
    <property type="nucleotide sequence ID" value="NZ_CAADJA010000002.1"/>
</dbReference>
<dbReference type="EMBL" id="PDDX01000001">
    <property type="protein sequence ID" value="PHI31270.1"/>
    <property type="molecule type" value="Genomic_DNA"/>
</dbReference>
<gene>
    <name evidence="2" type="ORF">CRN84_18955</name>
    <name evidence="3" type="ORF">NCTC12282_05204</name>
</gene>
<dbReference type="InterPro" id="IPR025391">
    <property type="entry name" value="DUF4123"/>
</dbReference>
<evidence type="ECO:0000313" key="5">
    <source>
        <dbReference type="Proteomes" id="UP000373449"/>
    </source>
</evidence>
<dbReference type="STRING" id="1111728.GCA_000427805_03752"/>
<evidence type="ECO:0000313" key="2">
    <source>
        <dbReference type="EMBL" id="PHI31270.1"/>
    </source>
</evidence>
<dbReference type="Proteomes" id="UP000224974">
    <property type="component" value="Unassembled WGS sequence"/>
</dbReference>
<feature type="domain" description="DUF4123" evidence="1">
    <location>
        <begin position="20"/>
        <end position="133"/>
    </location>
</feature>
<reference evidence="2" key="1">
    <citation type="submission" date="2017-09" db="EMBL/GenBank/DDBJ databases">
        <title>FDA dAtabase for Regulatory Grade micrObial Sequences (FDA-ARGOS): Supporting development and validation of Infectious Disease Dx tests.</title>
        <authorList>
            <person name="Minogue T."/>
            <person name="Wolcott M."/>
            <person name="Wasieloski L."/>
            <person name="Aguilar W."/>
            <person name="Moore D."/>
            <person name="Tallon L.J."/>
            <person name="Sadzewicz L."/>
            <person name="Ott S."/>
            <person name="Zhao X."/>
            <person name="Nagaraj S."/>
            <person name="Vavikolanu K."/>
            <person name="Aluvathingal J."/>
            <person name="Nadendla S."/>
            <person name="Sichtig H."/>
        </authorList>
    </citation>
    <scope>NUCLEOTIDE SEQUENCE</scope>
    <source>
        <strain evidence="2">FDAARGOS_387</strain>
    </source>
</reference>
<evidence type="ECO:0000313" key="3">
    <source>
        <dbReference type="EMBL" id="VFS51557.1"/>
    </source>
</evidence>
<dbReference type="OrthoDB" id="955748at2"/>
<dbReference type="Pfam" id="PF13503">
    <property type="entry name" value="DUF4123"/>
    <property type="match status" value="1"/>
</dbReference>
<reference evidence="4" key="2">
    <citation type="submission" date="2017-09" db="EMBL/GenBank/DDBJ databases">
        <title>FDA dAtabase for Regulatory Grade micrObial Sequences (FDA-ARGOS): Supporting development and validation of Infectious Disease Dx tests.</title>
        <authorList>
            <person name="Minogue T."/>
            <person name="Wolcott M."/>
            <person name="Wasieloski L."/>
            <person name="Aguilar W."/>
            <person name="Moore D."/>
            <person name="Tallon L."/>
            <person name="Sadzewicz L."/>
            <person name="Ott S."/>
            <person name="Zhao X."/>
            <person name="Nagaraj S."/>
            <person name="Vavikolanu K."/>
            <person name="Aluvathingal J."/>
            <person name="Nadendla S."/>
            <person name="Sichtig H."/>
        </authorList>
    </citation>
    <scope>NUCLEOTIDE SEQUENCE [LARGE SCALE GENOMIC DNA]</scope>
    <source>
        <strain evidence="4">FDAARGOS_387</strain>
    </source>
</reference>
<accession>A0A2C6C4J1</accession>